<accession>B9X9P2</accession>
<keyword evidence="2" id="KW-1185">Reference proteome</keyword>
<name>B9X9P2_PEDPL</name>
<dbReference type="PANTHER" id="PTHR30565:SF9">
    <property type="entry name" value="PROTEIN YCIF"/>
    <property type="match status" value="1"/>
</dbReference>
<dbReference type="OrthoDB" id="9795056at2"/>
<dbReference type="PANTHER" id="PTHR30565">
    <property type="entry name" value="PROTEIN YCIF"/>
    <property type="match status" value="1"/>
</dbReference>
<comment type="caution">
    <text evidence="1">The sequence shown here is derived from an EMBL/GenBank/DDBJ whole genome shotgun (WGS) entry which is preliminary data.</text>
</comment>
<protein>
    <submittedName>
        <fullName evidence="1">Uncharacterized protein</fullName>
    </submittedName>
</protein>
<evidence type="ECO:0000313" key="1">
    <source>
        <dbReference type="EMBL" id="EEF63213.1"/>
    </source>
</evidence>
<reference evidence="1 2" key="1">
    <citation type="journal article" date="2011" name="J. Bacteriol.">
        <title>Genome sequence of 'Pedosphaera parvula' Ellin514, an aerobic Verrucomicrobial isolate from pasture soil.</title>
        <authorList>
            <person name="Kant R."/>
            <person name="van Passel M.W."/>
            <person name="Sangwan P."/>
            <person name="Palva A."/>
            <person name="Lucas S."/>
            <person name="Copeland A."/>
            <person name="Lapidus A."/>
            <person name="Glavina Del Rio T."/>
            <person name="Dalin E."/>
            <person name="Tice H."/>
            <person name="Bruce D."/>
            <person name="Goodwin L."/>
            <person name="Pitluck S."/>
            <person name="Chertkov O."/>
            <person name="Larimer F.W."/>
            <person name="Land M.L."/>
            <person name="Hauser L."/>
            <person name="Brettin T.S."/>
            <person name="Detter J.C."/>
            <person name="Han S."/>
            <person name="de Vos W.M."/>
            <person name="Janssen P.H."/>
            <person name="Smidt H."/>
        </authorList>
    </citation>
    <scope>NUCLEOTIDE SEQUENCE [LARGE SCALE GENOMIC DNA]</scope>
    <source>
        <strain evidence="1 2">Ellin514</strain>
    </source>
</reference>
<organism evidence="1 2">
    <name type="scientific">Pedosphaera parvula (strain Ellin514)</name>
    <dbReference type="NCBI Taxonomy" id="320771"/>
    <lineage>
        <taxon>Bacteria</taxon>
        <taxon>Pseudomonadati</taxon>
        <taxon>Verrucomicrobiota</taxon>
        <taxon>Pedosphaerae</taxon>
        <taxon>Pedosphaerales</taxon>
        <taxon>Pedosphaeraceae</taxon>
        <taxon>Pedosphaera</taxon>
    </lineage>
</organism>
<dbReference type="Proteomes" id="UP000003688">
    <property type="component" value="Unassembled WGS sequence"/>
</dbReference>
<proteinExistence type="predicted"/>
<dbReference type="SUPFAM" id="SSF47240">
    <property type="entry name" value="Ferritin-like"/>
    <property type="match status" value="1"/>
</dbReference>
<dbReference type="InterPro" id="IPR009078">
    <property type="entry name" value="Ferritin-like_SF"/>
</dbReference>
<dbReference type="EMBL" id="ABOX02000001">
    <property type="protein sequence ID" value="EEF63213.1"/>
    <property type="molecule type" value="Genomic_DNA"/>
</dbReference>
<dbReference type="Gene3D" id="1.20.1260.10">
    <property type="match status" value="1"/>
</dbReference>
<dbReference type="InterPro" id="IPR010287">
    <property type="entry name" value="DUF892_YciF-like"/>
</dbReference>
<dbReference type="CDD" id="cd07909">
    <property type="entry name" value="YciF"/>
    <property type="match status" value="1"/>
</dbReference>
<dbReference type="AlphaFoldDB" id="B9X9P2"/>
<evidence type="ECO:0000313" key="2">
    <source>
        <dbReference type="Proteomes" id="UP000003688"/>
    </source>
</evidence>
<sequence length="166" mass="18701">MQTIDSLDDMFLLEIKDLYHAEKQLTRALPKAARKAKSSELRSAIEEHLQQTEGHVNLLEEVFKMLGQPPKAKVCEAMRGILKEAEEILSSKVTPPVKDAAIIGAAQKIEHYEIASYRTIMQWASQMGRDDIKQVLGQILDEEEETDRKLSELAKTSINSRALAEV</sequence>
<dbReference type="Pfam" id="PF05974">
    <property type="entry name" value="DUF892"/>
    <property type="match status" value="1"/>
</dbReference>
<dbReference type="InterPro" id="IPR012347">
    <property type="entry name" value="Ferritin-like"/>
</dbReference>
<dbReference type="RefSeq" id="WP_007412520.1">
    <property type="nucleotide sequence ID" value="NZ_ABOX02000001.1"/>
</dbReference>
<dbReference type="STRING" id="320771.Cflav_PD5848"/>
<dbReference type="InterPro" id="IPR047114">
    <property type="entry name" value="YciF"/>
</dbReference>
<gene>
    <name evidence="1" type="ORF">Cflav_PD5848</name>
</gene>